<comment type="caution">
    <text evidence="5">The sequence shown here is derived from an EMBL/GenBank/DDBJ whole genome shotgun (WGS) entry which is preliminary data.</text>
</comment>
<keyword evidence="6" id="KW-1185">Reference proteome</keyword>
<keyword evidence="4" id="KW-0479">Metal-binding</keyword>
<dbReference type="Gene3D" id="3.40.50.10420">
    <property type="entry name" value="NagB/RpiA/CoA transferase-like"/>
    <property type="match status" value="1"/>
</dbReference>
<dbReference type="NCBIfam" id="TIGR02727">
    <property type="entry name" value="MTHFS_bact"/>
    <property type="match status" value="1"/>
</dbReference>
<accession>A0ABV9T670</accession>
<dbReference type="EMBL" id="JBHSJJ010000015">
    <property type="protein sequence ID" value="MFC4874114.1"/>
    <property type="molecule type" value="Genomic_DNA"/>
</dbReference>
<protein>
    <recommendedName>
        <fullName evidence="4">5-formyltetrahydrofolate cyclo-ligase</fullName>
        <ecNumber evidence="4">6.3.3.2</ecNumber>
    </recommendedName>
</protein>
<comment type="cofactor">
    <cofactor evidence="4">
        <name>Mg(2+)</name>
        <dbReference type="ChEBI" id="CHEBI:18420"/>
    </cofactor>
</comment>
<reference evidence="6" key="1">
    <citation type="journal article" date="2019" name="Int. J. Syst. Evol. Microbiol.">
        <title>The Global Catalogue of Microorganisms (GCM) 10K type strain sequencing project: providing services to taxonomists for standard genome sequencing and annotation.</title>
        <authorList>
            <consortium name="The Broad Institute Genomics Platform"/>
            <consortium name="The Broad Institute Genome Sequencing Center for Infectious Disease"/>
            <person name="Wu L."/>
            <person name="Ma J."/>
        </authorList>
    </citation>
    <scope>NUCLEOTIDE SEQUENCE [LARGE SCALE GENOMIC DNA]</scope>
    <source>
        <strain evidence="6">CGMCC 4.7466</strain>
    </source>
</reference>
<dbReference type="SUPFAM" id="SSF100950">
    <property type="entry name" value="NagB/RpiA/CoA transferase-like"/>
    <property type="match status" value="1"/>
</dbReference>
<name>A0ABV9T670_9BACT</name>
<keyword evidence="3 4" id="KW-0067">ATP-binding</keyword>
<keyword evidence="2 4" id="KW-0547">Nucleotide-binding</keyword>
<dbReference type="InterPro" id="IPR037171">
    <property type="entry name" value="NagB/RpiA_transferase-like"/>
</dbReference>
<proteinExistence type="inferred from homology"/>
<keyword evidence="5" id="KW-0436">Ligase</keyword>
<dbReference type="GO" id="GO:0030272">
    <property type="term" value="F:5-formyltetrahydrofolate cyclo-ligase activity"/>
    <property type="evidence" value="ECO:0007669"/>
    <property type="project" value="UniProtKB-EC"/>
</dbReference>
<comment type="catalytic activity">
    <reaction evidence="4">
        <text>(6S)-5-formyl-5,6,7,8-tetrahydrofolate + ATP = (6R)-5,10-methenyltetrahydrofolate + ADP + phosphate</text>
        <dbReference type="Rhea" id="RHEA:10488"/>
        <dbReference type="ChEBI" id="CHEBI:30616"/>
        <dbReference type="ChEBI" id="CHEBI:43474"/>
        <dbReference type="ChEBI" id="CHEBI:57455"/>
        <dbReference type="ChEBI" id="CHEBI:57457"/>
        <dbReference type="ChEBI" id="CHEBI:456216"/>
        <dbReference type="EC" id="6.3.3.2"/>
    </reaction>
</comment>
<keyword evidence="4" id="KW-0460">Magnesium</keyword>
<evidence type="ECO:0000256" key="1">
    <source>
        <dbReference type="ARBA" id="ARBA00010638"/>
    </source>
</evidence>
<evidence type="ECO:0000313" key="6">
    <source>
        <dbReference type="Proteomes" id="UP001595818"/>
    </source>
</evidence>
<comment type="similarity">
    <text evidence="1 4">Belongs to the 5-formyltetrahydrofolate cyclo-ligase family.</text>
</comment>
<dbReference type="EC" id="6.3.3.2" evidence="4"/>
<gene>
    <name evidence="5" type="ORF">ACFPFU_20585</name>
</gene>
<evidence type="ECO:0000256" key="4">
    <source>
        <dbReference type="RuleBase" id="RU361279"/>
    </source>
</evidence>
<evidence type="ECO:0000256" key="2">
    <source>
        <dbReference type="ARBA" id="ARBA00022741"/>
    </source>
</evidence>
<sequence length="191" mass="21984">MKSKAELRKLYKHRRKSLGTRVRENFSHGIALNCLDFLDSHPEYHDIHIFLPIEKQYEINTLPLLDELFKRGKNVYSSVSSWIDGKMKTVQLQAGMEYVEDSLGIKVPKIPVYIDDSCIDLVFVPLLGVDRKGHRLGYGMGFYDRFLFNLSPSVMKIGLSYFHPEAHIPAEDHDVPLDACIFPDNIIVFND</sequence>
<dbReference type="RefSeq" id="WP_377067649.1">
    <property type="nucleotide sequence ID" value="NZ_JBHSJJ010000015.1"/>
</dbReference>
<organism evidence="5 6">
    <name type="scientific">Negadavirga shengliensis</name>
    <dbReference type="NCBI Taxonomy" id="1389218"/>
    <lineage>
        <taxon>Bacteria</taxon>
        <taxon>Pseudomonadati</taxon>
        <taxon>Bacteroidota</taxon>
        <taxon>Cytophagia</taxon>
        <taxon>Cytophagales</taxon>
        <taxon>Cyclobacteriaceae</taxon>
        <taxon>Negadavirga</taxon>
    </lineage>
</organism>
<dbReference type="PANTHER" id="PTHR23407">
    <property type="entry name" value="ATPASE INHIBITOR/5-FORMYLTETRAHYDROFOLATE CYCLO-LIGASE"/>
    <property type="match status" value="1"/>
</dbReference>
<dbReference type="Proteomes" id="UP001595818">
    <property type="component" value="Unassembled WGS sequence"/>
</dbReference>
<evidence type="ECO:0000256" key="3">
    <source>
        <dbReference type="ARBA" id="ARBA00022840"/>
    </source>
</evidence>
<dbReference type="Pfam" id="PF01812">
    <property type="entry name" value="5-FTHF_cyc-lig"/>
    <property type="match status" value="1"/>
</dbReference>
<evidence type="ECO:0000313" key="5">
    <source>
        <dbReference type="EMBL" id="MFC4874114.1"/>
    </source>
</evidence>
<dbReference type="PIRSF" id="PIRSF006806">
    <property type="entry name" value="FTHF_cligase"/>
    <property type="match status" value="1"/>
</dbReference>
<dbReference type="InterPro" id="IPR002698">
    <property type="entry name" value="FTHF_cligase"/>
</dbReference>
<dbReference type="InterPro" id="IPR024185">
    <property type="entry name" value="FTHF_cligase-like_sf"/>
</dbReference>
<dbReference type="PANTHER" id="PTHR23407:SF1">
    <property type="entry name" value="5-FORMYLTETRAHYDROFOLATE CYCLO-LIGASE"/>
    <property type="match status" value="1"/>
</dbReference>